<keyword evidence="1" id="KW-0732">Signal</keyword>
<keyword evidence="3" id="KW-1185">Reference proteome</keyword>
<protein>
    <submittedName>
        <fullName evidence="2">Peptidyl-prolyl cis-trans isomerase ppiD</fullName>
        <ecNumber evidence="2">5.2.1.8</ecNumber>
    </submittedName>
</protein>
<reference evidence="2" key="1">
    <citation type="submission" date="2022-06" db="EMBL/GenBank/DDBJ databases">
        <authorList>
            <person name="Goudenege D."/>
            <person name="Le Roux F."/>
        </authorList>
    </citation>
    <scope>NUCLEOTIDE SEQUENCE</scope>
    <source>
        <strain evidence="2">12-063</strain>
    </source>
</reference>
<comment type="caution">
    <text evidence="2">The sequence shown here is derived from an EMBL/GenBank/DDBJ whole genome shotgun (WGS) entry which is preliminary data.</text>
</comment>
<dbReference type="RefSeq" id="WP_039452377.1">
    <property type="nucleotide sequence ID" value="NZ_CALYLA010000024.1"/>
</dbReference>
<evidence type="ECO:0000313" key="3">
    <source>
        <dbReference type="Proteomes" id="UP001152658"/>
    </source>
</evidence>
<name>A0ABM9FUE8_9VIBR</name>
<dbReference type="EC" id="5.2.1.8" evidence="2"/>
<organism evidence="2 3">
    <name type="scientific">Vibrio aestuarianus</name>
    <dbReference type="NCBI Taxonomy" id="28171"/>
    <lineage>
        <taxon>Bacteria</taxon>
        <taxon>Pseudomonadati</taxon>
        <taxon>Pseudomonadota</taxon>
        <taxon>Gammaproteobacteria</taxon>
        <taxon>Vibrionales</taxon>
        <taxon>Vibrionaceae</taxon>
        <taxon>Vibrio</taxon>
    </lineage>
</organism>
<evidence type="ECO:0000256" key="1">
    <source>
        <dbReference type="SAM" id="SignalP"/>
    </source>
</evidence>
<sequence>MFKPDELSAYATCIAAVAALLSAVAAFKANSTAKSAIKLQQQLESSKLSFIKHQESLKLLQSIISSFAEIEALAKSDRCDENRQKIAEVISRFQSDIEILKAINSEIGALIYSWEIEREVEGNSIPRVVYYIIGNLHTIIDDKYDEFFKAKKLELSNIQEQLFKSIAKFD</sequence>
<proteinExistence type="predicted"/>
<dbReference type="Proteomes" id="UP001152658">
    <property type="component" value="Unassembled WGS sequence"/>
</dbReference>
<gene>
    <name evidence="2" type="ORF">VAE063_990021</name>
</gene>
<accession>A0ABM9FUE8</accession>
<keyword evidence="2" id="KW-0413">Isomerase</keyword>
<dbReference type="EMBL" id="CALYLK010000140">
    <property type="protein sequence ID" value="CAH8241840.1"/>
    <property type="molecule type" value="Genomic_DNA"/>
</dbReference>
<feature type="chain" id="PRO_5046690170" evidence="1">
    <location>
        <begin position="29"/>
        <end position="170"/>
    </location>
</feature>
<feature type="signal peptide" evidence="1">
    <location>
        <begin position="1"/>
        <end position="28"/>
    </location>
</feature>
<dbReference type="GO" id="GO:0003755">
    <property type="term" value="F:peptidyl-prolyl cis-trans isomerase activity"/>
    <property type="evidence" value="ECO:0007669"/>
    <property type="project" value="UniProtKB-EC"/>
</dbReference>
<evidence type="ECO:0000313" key="2">
    <source>
        <dbReference type="EMBL" id="CAH8241840.1"/>
    </source>
</evidence>